<feature type="domain" description="N-acetyltransferase" evidence="1">
    <location>
        <begin position="3"/>
        <end position="147"/>
    </location>
</feature>
<dbReference type="STRING" id="1122169.Lsha_2541"/>
<sequence>MHVLIKRFTELNTDELYDLLALRTAIFVVEQNIIYQDMDFRDQEAFHVLLYADDEMIGYARVLPFKDGEGMSFGRVLVKQSSRGLKAGEQLVQHCLTFLEQEYPGQPVTIYAQEYLRKFYGKFGFKAISEPFDLEGIMHLLMRKSEP</sequence>
<keyword evidence="2" id="KW-0808">Transferase</keyword>
<reference evidence="2 3" key="1">
    <citation type="submission" date="2015-11" db="EMBL/GenBank/DDBJ databases">
        <title>Genomic analysis of 38 Legionella species identifies large and diverse effector repertoires.</title>
        <authorList>
            <person name="Burstein D."/>
            <person name="Amaro F."/>
            <person name="Zusman T."/>
            <person name="Lifshitz Z."/>
            <person name="Cohen O."/>
            <person name="Gilbert J.A."/>
            <person name="Pupko T."/>
            <person name="Shuman H.A."/>
            <person name="Segal G."/>
        </authorList>
    </citation>
    <scope>NUCLEOTIDE SEQUENCE [LARGE SCALE GENOMIC DNA]</scope>
    <source>
        <strain evidence="2 3">ATCC 49655</strain>
    </source>
</reference>
<dbReference type="SUPFAM" id="SSF55729">
    <property type="entry name" value="Acyl-CoA N-acyltransferases (Nat)"/>
    <property type="match status" value="1"/>
</dbReference>
<evidence type="ECO:0000259" key="1">
    <source>
        <dbReference type="PROSITE" id="PS51186"/>
    </source>
</evidence>
<protein>
    <submittedName>
        <fullName evidence="2">GNAT family acetyltransferase</fullName>
    </submittedName>
</protein>
<name>A0A0W0YLV9_9GAMM</name>
<dbReference type="eggNOG" id="COG2153">
    <property type="taxonomic scope" value="Bacteria"/>
</dbReference>
<dbReference type="InterPro" id="IPR000182">
    <property type="entry name" value="GNAT_dom"/>
</dbReference>
<dbReference type="Gene3D" id="3.40.630.30">
    <property type="match status" value="1"/>
</dbReference>
<organism evidence="2 3">
    <name type="scientific">Legionella shakespearei DSM 23087</name>
    <dbReference type="NCBI Taxonomy" id="1122169"/>
    <lineage>
        <taxon>Bacteria</taxon>
        <taxon>Pseudomonadati</taxon>
        <taxon>Pseudomonadota</taxon>
        <taxon>Gammaproteobacteria</taxon>
        <taxon>Legionellales</taxon>
        <taxon>Legionellaceae</taxon>
        <taxon>Legionella</taxon>
    </lineage>
</organism>
<dbReference type="RefSeq" id="WP_018576733.1">
    <property type="nucleotide sequence ID" value="NZ_KB892391.1"/>
</dbReference>
<proteinExistence type="predicted"/>
<dbReference type="GO" id="GO:0016747">
    <property type="term" value="F:acyltransferase activity, transferring groups other than amino-acyl groups"/>
    <property type="evidence" value="ECO:0007669"/>
    <property type="project" value="InterPro"/>
</dbReference>
<accession>A0A0W0YLV9</accession>
<evidence type="ECO:0000313" key="2">
    <source>
        <dbReference type="EMBL" id="KTD57700.1"/>
    </source>
</evidence>
<dbReference type="Proteomes" id="UP000054600">
    <property type="component" value="Unassembled WGS sequence"/>
</dbReference>
<evidence type="ECO:0000313" key="3">
    <source>
        <dbReference type="Proteomes" id="UP000054600"/>
    </source>
</evidence>
<dbReference type="PATRIC" id="fig|1122169.6.peg.2934"/>
<gene>
    <name evidence="2" type="ORF">Lsha_2541</name>
</gene>
<dbReference type="OrthoDB" id="9796171at2"/>
<dbReference type="EMBL" id="LNYW01000066">
    <property type="protein sequence ID" value="KTD57700.1"/>
    <property type="molecule type" value="Genomic_DNA"/>
</dbReference>
<keyword evidence="3" id="KW-1185">Reference proteome</keyword>
<dbReference type="AlphaFoldDB" id="A0A0W0YLV9"/>
<dbReference type="PROSITE" id="PS51186">
    <property type="entry name" value="GNAT"/>
    <property type="match status" value="1"/>
</dbReference>
<dbReference type="Pfam" id="PF13673">
    <property type="entry name" value="Acetyltransf_10"/>
    <property type="match status" value="1"/>
</dbReference>
<dbReference type="InterPro" id="IPR016181">
    <property type="entry name" value="Acyl_CoA_acyltransferase"/>
</dbReference>
<comment type="caution">
    <text evidence="2">The sequence shown here is derived from an EMBL/GenBank/DDBJ whole genome shotgun (WGS) entry which is preliminary data.</text>
</comment>